<name>A0A6J7ITT6_9ZZZZ</name>
<dbReference type="EMBL" id="CAFBMK010000182">
    <property type="protein sequence ID" value="CAB4933722.1"/>
    <property type="molecule type" value="Genomic_DNA"/>
</dbReference>
<proteinExistence type="predicted"/>
<evidence type="ECO:0000313" key="1">
    <source>
        <dbReference type="EMBL" id="CAB4933722.1"/>
    </source>
</evidence>
<sequence length="94" mass="10593">MGGAEQRQVASGAAARVREQAERIRRLDGRLAEIRRHRVELEDARRHARGHESGLRAAVGLAVLDVDPPSDEQIARAAGWSVDDVRDHRERLRR</sequence>
<gene>
    <name evidence="1" type="ORF">UFOPK3564_02526</name>
</gene>
<accession>A0A6J7ITT6</accession>
<dbReference type="AlphaFoldDB" id="A0A6J7ITT6"/>
<protein>
    <submittedName>
        <fullName evidence="1">Unannotated protein</fullName>
    </submittedName>
</protein>
<reference evidence="1" key="1">
    <citation type="submission" date="2020-05" db="EMBL/GenBank/DDBJ databases">
        <authorList>
            <person name="Chiriac C."/>
            <person name="Salcher M."/>
            <person name="Ghai R."/>
            <person name="Kavagutti S V."/>
        </authorList>
    </citation>
    <scope>NUCLEOTIDE SEQUENCE</scope>
</reference>
<organism evidence="1">
    <name type="scientific">freshwater metagenome</name>
    <dbReference type="NCBI Taxonomy" id="449393"/>
    <lineage>
        <taxon>unclassified sequences</taxon>
        <taxon>metagenomes</taxon>
        <taxon>ecological metagenomes</taxon>
    </lineage>
</organism>